<keyword evidence="1" id="KW-0812">Transmembrane</keyword>
<accession>A0A1G6PH58</accession>
<proteinExistence type="predicted"/>
<keyword evidence="1" id="KW-0472">Membrane</keyword>
<evidence type="ECO:0000313" key="3">
    <source>
        <dbReference type="Proteomes" id="UP000199452"/>
    </source>
</evidence>
<feature type="transmembrane region" description="Helical" evidence="1">
    <location>
        <begin position="12"/>
        <end position="33"/>
    </location>
</feature>
<dbReference type="STRING" id="1640674.SAMN05216323_105123"/>
<organism evidence="2 3">
    <name type="scientific">Williamwhitmania taraxaci</name>
    <dbReference type="NCBI Taxonomy" id="1640674"/>
    <lineage>
        <taxon>Bacteria</taxon>
        <taxon>Pseudomonadati</taxon>
        <taxon>Bacteroidota</taxon>
        <taxon>Bacteroidia</taxon>
        <taxon>Bacteroidales</taxon>
        <taxon>Williamwhitmaniaceae</taxon>
        <taxon>Williamwhitmania</taxon>
    </lineage>
</organism>
<feature type="transmembrane region" description="Helical" evidence="1">
    <location>
        <begin position="53"/>
        <end position="72"/>
    </location>
</feature>
<sequence>MPEASHVYRKIVYVIMRPQLGSYVLGVSVSSFSLERLCESLCDFFCVSSVVNFFHFLIGTLAHCLISIVPHCRSQKRIPKKLSYEHKHGNLK</sequence>
<dbReference type="EMBL" id="FMYP01000051">
    <property type="protein sequence ID" value="SDC78836.1"/>
    <property type="molecule type" value="Genomic_DNA"/>
</dbReference>
<dbReference type="AlphaFoldDB" id="A0A1G6PH58"/>
<evidence type="ECO:0000313" key="2">
    <source>
        <dbReference type="EMBL" id="SDC78836.1"/>
    </source>
</evidence>
<keyword evidence="3" id="KW-1185">Reference proteome</keyword>
<dbReference type="Proteomes" id="UP000199452">
    <property type="component" value="Unassembled WGS sequence"/>
</dbReference>
<name>A0A1G6PH58_9BACT</name>
<gene>
    <name evidence="2" type="ORF">SAMN05216323_105123</name>
</gene>
<reference evidence="2 3" key="1">
    <citation type="submission" date="2016-09" db="EMBL/GenBank/DDBJ databases">
        <authorList>
            <person name="Capua I."/>
            <person name="De Benedictis P."/>
            <person name="Joannis T."/>
            <person name="Lombin L.H."/>
            <person name="Cattoli G."/>
        </authorList>
    </citation>
    <scope>NUCLEOTIDE SEQUENCE [LARGE SCALE GENOMIC DNA]</scope>
    <source>
        <strain evidence="2 3">A7P-90m</strain>
    </source>
</reference>
<keyword evidence="1" id="KW-1133">Transmembrane helix</keyword>
<protein>
    <submittedName>
        <fullName evidence="2">Uncharacterized protein</fullName>
    </submittedName>
</protein>
<evidence type="ECO:0000256" key="1">
    <source>
        <dbReference type="SAM" id="Phobius"/>
    </source>
</evidence>